<dbReference type="EMBL" id="OB795035">
    <property type="protein sequence ID" value="CAD7431566.1"/>
    <property type="molecule type" value="Genomic_DNA"/>
</dbReference>
<dbReference type="AlphaFoldDB" id="A0A7R9ED00"/>
<accession>A0A7R9ED00</accession>
<evidence type="ECO:0000313" key="1">
    <source>
        <dbReference type="EMBL" id="CAD7431566.1"/>
    </source>
</evidence>
<reference evidence="1" key="1">
    <citation type="submission" date="2020-11" db="EMBL/GenBank/DDBJ databases">
        <authorList>
            <person name="Tran Van P."/>
        </authorList>
    </citation>
    <scope>NUCLEOTIDE SEQUENCE</scope>
</reference>
<name>A0A7R9ED00_9NEOP</name>
<protein>
    <submittedName>
        <fullName evidence="1">Uncharacterized protein</fullName>
    </submittedName>
</protein>
<organism evidence="1">
    <name type="scientific">Timema monikensis</name>
    <dbReference type="NCBI Taxonomy" id="170555"/>
    <lineage>
        <taxon>Eukaryota</taxon>
        <taxon>Metazoa</taxon>
        <taxon>Ecdysozoa</taxon>
        <taxon>Arthropoda</taxon>
        <taxon>Hexapoda</taxon>
        <taxon>Insecta</taxon>
        <taxon>Pterygota</taxon>
        <taxon>Neoptera</taxon>
        <taxon>Polyneoptera</taxon>
        <taxon>Phasmatodea</taxon>
        <taxon>Timematodea</taxon>
        <taxon>Timematoidea</taxon>
        <taxon>Timematidae</taxon>
        <taxon>Timema</taxon>
    </lineage>
</organism>
<gene>
    <name evidence="1" type="ORF">TMSB3V08_LOCUS8293</name>
</gene>
<proteinExistence type="predicted"/>
<sequence length="174" mass="18990">MNGEVQNTKSRGLVVYNSGSHVPKARTPPRCQRHHSLAFKLTAPQIPNHFCAAASSNLVTWAFGPALCTTYNESSLTEAYQFTGPPRAPAYGCPLNCIRGGTNRFRTTGSRVAPRTPRSLSSGQRTPLCFLSPSSLPMASEDDEGRVRIIPTAAGINFSRQWPVTFLDLPVTLW</sequence>